<dbReference type="PROSITE" id="PS50110">
    <property type="entry name" value="RESPONSE_REGULATORY"/>
    <property type="match status" value="1"/>
</dbReference>
<dbReference type="InterPro" id="IPR011006">
    <property type="entry name" value="CheY-like_superfamily"/>
</dbReference>
<keyword evidence="1 6" id="KW-0597">Phosphoprotein</keyword>
<accession>A0A3A3GEP3</accession>
<dbReference type="GO" id="GO:0000976">
    <property type="term" value="F:transcription cis-regulatory region binding"/>
    <property type="evidence" value="ECO:0007669"/>
    <property type="project" value="TreeGrafter"/>
</dbReference>
<sequence length="142" mass="16099">MSKILVIEDDFDTQELITEFLIAQNYKIDVADDGVEGVRLFQNNEYDLVLLDVMLPMDGYSVCKMIRKQSPSLPILMLTALSDESDEIKGFELEIDDYITKPFSFNILKKRVEAALRRGNATALGILRCNEVTQNKVGFTGR</sequence>
<proteinExistence type="predicted"/>
<dbReference type="InterPro" id="IPR001789">
    <property type="entry name" value="Sig_transdc_resp-reg_receiver"/>
</dbReference>
<keyword evidence="5" id="KW-0804">Transcription</keyword>
<dbReference type="InterPro" id="IPR039420">
    <property type="entry name" value="WalR-like"/>
</dbReference>
<evidence type="ECO:0000256" key="6">
    <source>
        <dbReference type="PROSITE-ProRule" id="PRU00169"/>
    </source>
</evidence>
<comment type="caution">
    <text evidence="8">The sequence shown here is derived from an EMBL/GenBank/DDBJ whole genome shotgun (WGS) entry which is preliminary data.</text>
</comment>
<dbReference type="EMBL" id="QYZD01000016">
    <property type="protein sequence ID" value="RJG22446.1"/>
    <property type="molecule type" value="Genomic_DNA"/>
</dbReference>
<dbReference type="GO" id="GO:0032993">
    <property type="term" value="C:protein-DNA complex"/>
    <property type="evidence" value="ECO:0007669"/>
    <property type="project" value="TreeGrafter"/>
</dbReference>
<dbReference type="GO" id="GO:0005829">
    <property type="term" value="C:cytosol"/>
    <property type="evidence" value="ECO:0007669"/>
    <property type="project" value="TreeGrafter"/>
</dbReference>
<protein>
    <submittedName>
        <fullName evidence="8">DNA-binding response regulator</fullName>
    </submittedName>
</protein>
<evidence type="ECO:0000313" key="8">
    <source>
        <dbReference type="EMBL" id="RJG22446.1"/>
    </source>
</evidence>
<evidence type="ECO:0000256" key="1">
    <source>
        <dbReference type="ARBA" id="ARBA00022553"/>
    </source>
</evidence>
<dbReference type="Gene3D" id="3.40.50.2300">
    <property type="match status" value="1"/>
</dbReference>
<evidence type="ECO:0000313" key="9">
    <source>
        <dbReference type="Proteomes" id="UP000266177"/>
    </source>
</evidence>
<dbReference type="Proteomes" id="UP000266177">
    <property type="component" value="Unassembled WGS sequence"/>
</dbReference>
<feature type="modified residue" description="4-aspartylphosphate" evidence="6">
    <location>
        <position position="52"/>
    </location>
</feature>
<evidence type="ECO:0000256" key="3">
    <source>
        <dbReference type="ARBA" id="ARBA00023015"/>
    </source>
</evidence>
<dbReference type="OrthoDB" id="5456285at2"/>
<dbReference type="PANTHER" id="PTHR48111:SF32">
    <property type="entry name" value="STAGE 0 SPORULATION PROTEIN A HOMOLOG"/>
    <property type="match status" value="1"/>
</dbReference>
<name>A0A3A3GEP3_PANTH</name>
<keyword evidence="4 8" id="KW-0238">DNA-binding</keyword>
<dbReference type="SMART" id="SM00448">
    <property type="entry name" value="REC"/>
    <property type="match status" value="1"/>
</dbReference>
<gene>
    <name evidence="8" type="ORF">DQX05_17435</name>
</gene>
<dbReference type="AlphaFoldDB" id="A0A3A3GEP3"/>
<evidence type="ECO:0000256" key="5">
    <source>
        <dbReference type="ARBA" id="ARBA00023163"/>
    </source>
</evidence>
<dbReference type="FunFam" id="3.40.50.2300:FF:000001">
    <property type="entry name" value="DNA-binding response regulator PhoB"/>
    <property type="match status" value="1"/>
</dbReference>
<keyword evidence="2" id="KW-0902">Two-component regulatory system</keyword>
<dbReference type="SUPFAM" id="SSF52172">
    <property type="entry name" value="CheY-like"/>
    <property type="match status" value="1"/>
</dbReference>
<dbReference type="Pfam" id="PF00072">
    <property type="entry name" value="Response_reg"/>
    <property type="match status" value="1"/>
</dbReference>
<evidence type="ECO:0000256" key="2">
    <source>
        <dbReference type="ARBA" id="ARBA00023012"/>
    </source>
</evidence>
<dbReference type="GO" id="GO:0006355">
    <property type="term" value="P:regulation of DNA-templated transcription"/>
    <property type="evidence" value="ECO:0007669"/>
    <property type="project" value="TreeGrafter"/>
</dbReference>
<keyword evidence="3" id="KW-0805">Transcription regulation</keyword>
<evidence type="ECO:0000259" key="7">
    <source>
        <dbReference type="PROSITE" id="PS50110"/>
    </source>
</evidence>
<dbReference type="GO" id="GO:0000156">
    <property type="term" value="F:phosphorelay response regulator activity"/>
    <property type="evidence" value="ECO:0007669"/>
    <property type="project" value="TreeGrafter"/>
</dbReference>
<feature type="domain" description="Response regulatory" evidence="7">
    <location>
        <begin position="3"/>
        <end position="116"/>
    </location>
</feature>
<dbReference type="PANTHER" id="PTHR48111">
    <property type="entry name" value="REGULATOR OF RPOS"/>
    <property type="match status" value="1"/>
</dbReference>
<dbReference type="CDD" id="cd17574">
    <property type="entry name" value="REC_OmpR"/>
    <property type="match status" value="1"/>
</dbReference>
<evidence type="ECO:0000256" key="4">
    <source>
        <dbReference type="ARBA" id="ARBA00023125"/>
    </source>
</evidence>
<reference evidence="8 9" key="1">
    <citation type="submission" date="2018-09" db="EMBL/GenBank/DDBJ databases">
        <title>Paenibacillus SK2017-BO5.</title>
        <authorList>
            <person name="Piskunova J.V."/>
            <person name="Dubiley S.A."/>
            <person name="Severinov K.V."/>
        </authorList>
    </citation>
    <scope>NUCLEOTIDE SEQUENCE [LARGE SCALE GENOMIC DNA]</scope>
    <source>
        <strain evidence="8 9">BO5</strain>
    </source>
</reference>
<organism evidence="8 9">
    <name type="scientific">Paenibacillus thiaminolyticus</name>
    <name type="common">Bacillus thiaminolyticus</name>
    <dbReference type="NCBI Taxonomy" id="49283"/>
    <lineage>
        <taxon>Bacteria</taxon>
        <taxon>Bacillati</taxon>
        <taxon>Bacillota</taxon>
        <taxon>Bacilli</taxon>
        <taxon>Bacillales</taxon>
        <taxon>Paenibacillaceae</taxon>
        <taxon>Paenibacillus</taxon>
    </lineage>
</organism>